<evidence type="ECO:0000259" key="8">
    <source>
        <dbReference type="PROSITE" id="PS51405"/>
    </source>
</evidence>
<evidence type="ECO:0000313" key="10">
    <source>
        <dbReference type="EnsemblFungi" id="PTTG_11929-t43_1-p1"/>
    </source>
</evidence>
<evidence type="ECO:0000256" key="2">
    <source>
        <dbReference type="ARBA" id="ARBA00022559"/>
    </source>
</evidence>
<evidence type="ECO:0000313" key="9">
    <source>
        <dbReference type="EMBL" id="OAV99090.1"/>
    </source>
</evidence>
<proteinExistence type="inferred from homology"/>
<evidence type="ECO:0000256" key="6">
    <source>
        <dbReference type="ARBA" id="ARBA00023004"/>
    </source>
</evidence>
<gene>
    <name evidence="9" type="ORF">PTTG_11929</name>
</gene>
<evidence type="ECO:0000256" key="1">
    <source>
        <dbReference type="ARBA" id="ARBA00001970"/>
    </source>
</evidence>
<keyword evidence="5" id="KW-0560">Oxidoreductase</keyword>
<dbReference type="PANTHER" id="PTHR33577:SF9">
    <property type="entry name" value="PEROXIDASE STCC"/>
    <property type="match status" value="1"/>
</dbReference>
<dbReference type="STRING" id="630390.A0A180H257"/>
<name>A0A180H257_PUCT1</name>
<keyword evidence="2" id="KW-0575">Peroxidase</keyword>
<dbReference type="OrthoDB" id="407298at2759"/>
<dbReference type="EnsemblFungi" id="PTTG_11929-t43_1">
    <property type="protein sequence ID" value="PTTG_11929-t43_1-p1"/>
    <property type="gene ID" value="PTTG_11929"/>
</dbReference>
<protein>
    <submittedName>
        <fullName evidence="10">HEME_HALOPEROXIDASE domain-containing protein</fullName>
    </submittedName>
</protein>
<evidence type="ECO:0000256" key="5">
    <source>
        <dbReference type="ARBA" id="ARBA00023002"/>
    </source>
</evidence>
<keyword evidence="6" id="KW-0408">Iron</keyword>
<feature type="domain" description="Heme haloperoxidase family profile" evidence="8">
    <location>
        <begin position="18"/>
        <end position="256"/>
    </location>
</feature>
<keyword evidence="11" id="KW-1185">Reference proteome</keyword>
<comment type="cofactor">
    <cofactor evidence="1">
        <name>heme b</name>
        <dbReference type="ChEBI" id="CHEBI:60344"/>
    </cofactor>
</comment>
<organism evidence="9">
    <name type="scientific">Puccinia triticina (isolate 1-1 / race 1 (BBBD))</name>
    <name type="common">Brown leaf rust fungus</name>
    <dbReference type="NCBI Taxonomy" id="630390"/>
    <lineage>
        <taxon>Eukaryota</taxon>
        <taxon>Fungi</taxon>
        <taxon>Dikarya</taxon>
        <taxon>Basidiomycota</taxon>
        <taxon>Pucciniomycotina</taxon>
        <taxon>Pucciniomycetes</taxon>
        <taxon>Pucciniales</taxon>
        <taxon>Pucciniaceae</taxon>
        <taxon>Puccinia</taxon>
    </lineage>
</organism>
<dbReference type="EMBL" id="ADAS02000004">
    <property type="protein sequence ID" value="OAV99090.1"/>
    <property type="molecule type" value="Genomic_DNA"/>
</dbReference>
<dbReference type="GO" id="GO:0004601">
    <property type="term" value="F:peroxidase activity"/>
    <property type="evidence" value="ECO:0007669"/>
    <property type="project" value="UniProtKB-KW"/>
</dbReference>
<reference evidence="9" key="2">
    <citation type="submission" date="2016-05" db="EMBL/GenBank/DDBJ databases">
        <title>Comparative analysis highlights variable genome content of wheat rusts and divergence of the mating loci.</title>
        <authorList>
            <person name="Cuomo C.A."/>
            <person name="Bakkeren G."/>
            <person name="Szabo L."/>
            <person name="Khalil H."/>
            <person name="Joly D."/>
            <person name="Goldberg J."/>
            <person name="Young S."/>
            <person name="Zeng Q."/>
            <person name="Fellers J."/>
        </authorList>
    </citation>
    <scope>NUCLEOTIDE SEQUENCE [LARGE SCALE GENOMIC DNA]</scope>
    <source>
        <strain evidence="9">1-1 BBBD Race 1</strain>
    </source>
</reference>
<keyword evidence="3" id="KW-0349">Heme</keyword>
<keyword evidence="4" id="KW-0479">Metal-binding</keyword>
<reference evidence="10 11" key="3">
    <citation type="journal article" date="2017" name="G3 (Bethesda)">
        <title>Comparative analysis highlights variable genome content of wheat rusts and divergence of the mating loci.</title>
        <authorList>
            <person name="Cuomo C.A."/>
            <person name="Bakkeren G."/>
            <person name="Khalil H.B."/>
            <person name="Panwar V."/>
            <person name="Joly D."/>
            <person name="Linning R."/>
            <person name="Sakthikumar S."/>
            <person name="Song X."/>
            <person name="Adiconis X."/>
            <person name="Fan L."/>
            <person name="Goldberg J.M."/>
            <person name="Levin J.Z."/>
            <person name="Young S."/>
            <person name="Zeng Q."/>
            <person name="Anikster Y."/>
            <person name="Bruce M."/>
            <person name="Wang M."/>
            <person name="Yin C."/>
            <person name="McCallum B."/>
            <person name="Szabo L.J."/>
            <person name="Hulbert S."/>
            <person name="Chen X."/>
            <person name="Fellers J.P."/>
        </authorList>
    </citation>
    <scope>NUCLEOTIDE SEQUENCE</scope>
    <source>
        <strain evidence="10">isolate 1-1 / race 1 (BBBD)</strain>
        <strain evidence="11">Isolate 1-1 / race 1 (BBBD)</strain>
    </source>
</reference>
<sequence length="271" mass="30556">MQQDISQEKYSEQQPLLKDHGSGPDALHPYHRKMLGCPCPAVASMINHSYLNVENSNQKIPIHKLIAALVECYNFSWTFAILIVVVGTLRLGKVLGFSIKELGEHGKIEHDASMTRLDVDKGNALEPNPGLIDELFKSLDSGVDSKSKTMTLEDFAKKKLELEKQVTKYDYQSKSAVNFLGRGEVCLALQAHRHLGTGFDSPKAKDVNQDGAMEANTSWMRTWFLEERLPVELGWKRPASKITIRRTWGMMKEMKARQDRLSQKDEPGMGL</sequence>
<dbReference type="Gene3D" id="1.10.489.10">
    <property type="entry name" value="Chloroperoxidase-like"/>
    <property type="match status" value="1"/>
</dbReference>
<dbReference type="PROSITE" id="PS51405">
    <property type="entry name" value="HEME_HALOPEROXIDASE"/>
    <property type="match status" value="1"/>
</dbReference>
<dbReference type="VEuPathDB" id="FungiDB:PTTG_11929"/>
<evidence type="ECO:0000256" key="3">
    <source>
        <dbReference type="ARBA" id="ARBA00022617"/>
    </source>
</evidence>
<reference evidence="10" key="4">
    <citation type="submission" date="2025-05" db="UniProtKB">
        <authorList>
            <consortium name="EnsemblFungi"/>
        </authorList>
    </citation>
    <scope>IDENTIFICATION</scope>
    <source>
        <strain evidence="10">isolate 1-1 / race 1 (BBBD)</strain>
    </source>
</reference>
<dbReference type="InterPro" id="IPR000028">
    <property type="entry name" value="Chloroperoxidase"/>
</dbReference>
<evidence type="ECO:0000256" key="4">
    <source>
        <dbReference type="ARBA" id="ARBA00022723"/>
    </source>
</evidence>
<dbReference type="PANTHER" id="PTHR33577">
    <property type="entry name" value="STERIGMATOCYSTIN BIOSYNTHESIS PEROXIDASE STCC-RELATED"/>
    <property type="match status" value="1"/>
</dbReference>
<evidence type="ECO:0000313" key="11">
    <source>
        <dbReference type="Proteomes" id="UP000005240"/>
    </source>
</evidence>
<dbReference type="Pfam" id="PF01328">
    <property type="entry name" value="Peroxidase_2"/>
    <property type="match status" value="1"/>
</dbReference>
<reference evidence="9" key="1">
    <citation type="submission" date="2009-11" db="EMBL/GenBank/DDBJ databases">
        <authorList>
            <consortium name="The Broad Institute Genome Sequencing Platform"/>
            <person name="Ward D."/>
            <person name="Feldgarden M."/>
            <person name="Earl A."/>
            <person name="Young S.K."/>
            <person name="Zeng Q."/>
            <person name="Koehrsen M."/>
            <person name="Alvarado L."/>
            <person name="Berlin A."/>
            <person name="Bochicchio J."/>
            <person name="Borenstein D."/>
            <person name="Chapman S.B."/>
            <person name="Chen Z."/>
            <person name="Engels R."/>
            <person name="Freedman E."/>
            <person name="Gellesch M."/>
            <person name="Goldberg J."/>
            <person name="Griggs A."/>
            <person name="Gujja S."/>
            <person name="Heilman E."/>
            <person name="Heiman D."/>
            <person name="Hepburn T."/>
            <person name="Howarth C."/>
            <person name="Jen D."/>
            <person name="Larson L."/>
            <person name="Lewis B."/>
            <person name="Mehta T."/>
            <person name="Park D."/>
            <person name="Pearson M."/>
            <person name="Roberts A."/>
            <person name="Saif S."/>
            <person name="Shea T."/>
            <person name="Shenoy N."/>
            <person name="Sisk P."/>
            <person name="Stolte C."/>
            <person name="Sykes S."/>
            <person name="Thomson T."/>
            <person name="Walk T."/>
            <person name="White J."/>
            <person name="Yandava C."/>
            <person name="Izard J."/>
            <person name="Baranova O.V."/>
            <person name="Blanton J.M."/>
            <person name="Tanner A.C."/>
            <person name="Dewhirst F.E."/>
            <person name="Haas B."/>
            <person name="Nusbaum C."/>
            <person name="Birren B."/>
        </authorList>
    </citation>
    <scope>NUCLEOTIDE SEQUENCE [LARGE SCALE GENOMIC DNA]</scope>
    <source>
        <strain evidence="9">1-1 BBBD Race 1</strain>
    </source>
</reference>
<evidence type="ECO:0000256" key="7">
    <source>
        <dbReference type="ARBA" id="ARBA00025795"/>
    </source>
</evidence>
<accession>A0A180H257</accession>
<dbReference type="AlphaFoldDB" id="A0A180H257"/>
<dbReference type="GO" id="GO:0046872">
    <property type="term" value="F:metal ion binding"/>
    <property type="evidence" value="ECO:0007669"/>
    <property type="project" value="UniProtKB-KW"/>
</dbReference>
<comment type="similarity">
    <text evidence="7">Belongs to the chloroperoxidase family.</text>
</comment>
<dbReference type="Proteomes" id="UP000005240">
    <property type="component" value="Unassembled WGS sequence"/>
</dbReference>
<dbReference type="InterPro" id="IPR036851">
    <property type="entry name" value="Chloroperoxidase-like_sf"/>
</dbReference>
<dbReference type="SUPFAM" id="SSF47571">
    <property type="entry name" value="Cloroperoxidase"/>
    <property type="match status" value="1"/>
</dbReference>